<reference evidence="2" key="1">
    <citation type="journal article" date="2020" name="Nature">
        <title>Giant virus diversity and host interactions through global metagenomics.</title>
        <authorList>
            <person name="Schulz F."/>
            <person name="Roux S."/>
            <person name="Paez-Espino D."/>
            <person name="Jungbluth S."/>
            <person name="Walsh D.A."/>
            <person name="Denef V.J."/>
            <person name="McMahon K.D."/>
            <person name="Konstantinidis K.T."/>
            <person name="Eloe-Fadrosh E.A."/>
            <person name="Kyrpides N.C."/>
            <person name="Woyke T."/>
        </authorList>
    </citation>
    <scope>NUCLEOTIDE SEQUENCE</scope>
    <source>
        <strain evidence="2">GVMAG-S-1103017-74</strain>
    </source>
</reference>
<feature type="compositionally biased region" description="Low complexity" evidence="1">
    <location>
        <begin position="191"/>
        <end position="208"/>
    </location>
</feature>
<protein>
    <recommendedName>
        <fullName evidence="3">Ankyrin repeat domain-containing protein</fullName>
    </recommendedName>
</protein>
<dbReference type="InterPro" id="IPR036770">
    <property type="entry name" value="Ankyrin_rpt-contain_sf"/>
</dbReference>
<dbReference type="SUPFAM" id="SSF48403">
    <property type="entry name" value="Ankyrin repeat"/>
    <property type="match status" value="1"/>
</dbReference>
<dbReference type="EMBL" id="MN740864">
    <property type="protein sequence ID" value="QHS82906.1"/>
    <property type="molecule type" value="Genomic_DNA"/>
</dbReference>
<sequence length="208" mass="22135">MSIIVYKRASDGSYVVPLQGNDAYPYELVDMLTASGRESLKGFLDACGSRNLPGQNILDARAVRDVHPQFWGTGVLLACASGNVDALKELARVWGESEGARDARLLSLGAQLTVGLQLATRNGHGAVVQCMLDELRDVADFDWHANHHGALHEARENGHAGLRAKLFAYRSVLPDCKSCTEAAPQPPYGRAAAPSTAPDAGAAAAQQE</sequence>
<evidence type="ECO:0000256" key="1">
    <source>
        <dbReference type="SAM" id="MobiDB-lite"/>
    </source>
</evidence>
<evidence type="ECO:0008006" key="3">
    <source>
        <dbReference type="Google" id="ProtNLM"/>
    </source>
</evidence>
<proteinExistence type="predicted"/>
<organism evidence="2">
    <name type="scientific">viral metagenome</name>
    <dbReference type="NCBI Taxonomy" id="1070528"/>
    <lineage>
        <taxon>unclassified sequences</taxon>
        <taxon>metagenomes</taxon>
        <taxon>organismal metagenomes</taxon>
    </lineage>
</organism>
<evidence type="ECO:0000313" key="2">
    <source>
        <dbReference type="EMBL" id="QHS82906.1"/>
    </source>
</evidence>
<name>A0A6C0ATL3_9ZZZZ</name>
<feature type="region of interest" description="Disordered" evidence="1">
    <location>
        <begin position="182"/>
        <end position="208"/>
    </location>
</feature>
<dbReference type="AlphaFoldDB" id="A0A6C0ATL3"/>
<accession>A0A6C0ATL3</accession>